<dbReference type="Proteomes" id="UP000467637">
    <property type="component" value="Unassembled WGS sequence"/>
</dbReference>
<dbReference type="EMBL" id="WSEM01000023">
    <property type="protein sequence ID" value="MVQ38295.1"/>
    <property type="molecule type" value="Genomic_DNA"/>
</dbReference>
<feature type="domain" description="HTH cro/C1-type" evidence="1">
    <location>
        <begin position="38"/>
        <end position="90"/>
    </location>
</feature>
<reference evidence="2 3" key="1">
    <citation type="submission" date="2019-12" db="EMBL/GenBank/DDBJ databases">
        <authorList>
            <person name="Huq M.A."/>
        </authorList>
    </citation>
    <scope>NUCLEOTIDE SEQUENCE [LARGE SCALE GENOMIC DNA]</scope>
    <source>
        <strain evidence="2 3">MAH-34</strain>
    </source>
</reference>
<gene>
    <name evidence="2" type="ORF">GON05_27080</name>
</gene>
<evidence type="ECO:0000313" key="3">
    <source>
        <dbReference type="Proteomes" id="UP000467637"/>
    </source>
</evidence>
<evidence type="ECO:0000259" key="1">
    <source>
        <dbReference type="Pfam" id="PF01381"/>
    </source>
</evidence>
<dbReference type="Pfam" id="PF01381">
    <property type="entry name" value="HTH_3"/>
    <property type="match status" value="1"/>
</dbReference>
<proteinExistence type="predicted"/>
<protein>
    <submittedName>
        <fullName evidence="2">Helix-turn-helix domain-containing protein</fullName>
    </submittedName>
</protein>
<comment type="caution">
    <text evidence="2">The sequence shown here is derived from an EMBL/GenBank/DDBJ whole genome shotgun (WGS) entry which is preliminary data.</text>
</comment>
<name>A0ABW9UK87_9BACL</name>
<organism evidence="2 3">
    <name type="scientific">Paenibacillus anseongense</name>
    <dbReference type="NCBI Taxonomy" id="2682845"/>
    <lineage>
        <taxon>Bacteria</taxon>
        <taxon>Bacillati</taxon>
        <taxon>Bacillota</taxon>
        <taxon>Bacilli</taxon>
        <taxon>Bacillales</taxon>
        <taxon>Paenibacillaceae</taxon>
        <taxon>Paenibacillus</taxon>
    </lineage>
</organism>
<dbReference type="Gene3D" id="1.10.260.40">
    <property type="entry name" value="lambda repressor-like DNA-binding domains"/>
    <property type="match status" value="1"/>
</dbReference>
<dbReference type="SUPFAM" id="SSF47413">
    <property type="entry name" value="lambda repressor-like DNA-binding domains"/>
    <property type="match status" value="1"/>
</dbReference>
<keyword evidence="3" id="KW-1185">Reference proteome</keyword>
<dbReference type="InterPro" id="IPR010982">
    <property type="entry name" value="Lambda_DNA-bd_dom_sf"/>
</dbReference>
<dbReference type="RefSeq" id="WP_157323583.1">
    <property type="nucleotide sequence ID" value="NZ_WSEM01000023.1"/>
</dbReference>
<dbReference type="InterPro" id="IPR001387">
    <property type="entry name" value="Cro/C1-type_HTH"/>
</dbReference>
<evidence type="ECO:0000313" key="2">
    <source>
        <dbReference type="EMBL" id="MVQ38295.1"/>
    </source>
</evidence>
<sequence length="112" mass="12680">MSEIYDKKFNKIMDLLKNVPGVNEHLESLQVQMGKQILKRRLELGYTQEQIVEECRQKGTLLTQATLSKIESGVKNIESSTYQAVLDALGGLQKLDMIFGELPNEKKTTSVH</sequence>
<accession>A0ABW9UK87</accession>
<dbReference type="CDD" id="cd00093">
    <property type="entry name" value="HTH_XRE"/>
    <property type="match status" value="1"/>
</dbReference>